<feature type="transmembrane region" description="Helical" evidence="2">
    <location>
        <begin position="142"/>
        <end position="168"/>
    </location>
</feature>
<evidence type="ECO:0000256" key="1">
    <source>
        <dbReference type="SAM" id="MobiDB-lite"/>
    </source>
</evidence>
<feature type="transmembrane region" description="Helical" evidence="2">
    <location>
        <begin position="297"/>
        <end position="320"/>
    </location>
</feature>
<feature type="compositionally biased region" description="Polar residues" evidence="1">
    <location>
        <begin position="90"/>
        <end position="99"/>
    </location>
</feature>
<feature type="compositionally biased region" description="Polar residues" evidence="1">
    <location>
        <begin position="499"/>
        <end position="513"/>
    </location>
</feature>
<dbReference type="InterPro" id="IPR036259">
    <property type="entry name" value="MFS_trans_sf"/>
</dbReference>
<dbReference type="AlphaFoldDB" id="A0A813RMF7"/>
<dbReference type="PANTHER" id="PTHR11360">
    <property type="entry name" value="MONOCARBOXYLATE TRANSPORTER"/>
    <property type="match status" value="1"/>
</dbReference>
<dbReference type="InterPro" id="IPR011701">
    <property type="entry name" value="MFS"/>
</dbReference>
<evidence type="ECO:0000313" key="3">
    <source>
        <dbReference type="EMBL" id="CAF0783103.1"/>
    </source>
</evidence>
<dbReference type="Gene3D" id="1.20.1250.20">
    <property type="entry name" value="MFS general substrate transporter like domains"/>
    <property type="match status" value="1"/>
</dbReference>
<sequence>MQSTNHRECYSGDNERKRKEESPTTTIEDIEERKDEIIDSTTPFEAVKNKKRVHYPQINAEQSAKDSEKTDSLQQKHELSPSADLYPKINNGTTEQSTSGDHVISIGAERCCDCCSLPKPLHRRLTQALTPWKEFIQYQSGWSWVILVASFLTYSIGEALTSVFPILFVALQQKFPDQSLSHIALVQSMMNSVPCLSGPIASITTTRFGYRKTAMLGGLITSLSLLATSFANRLQILYITMGICYAFGNSLVLVSTVVAVTEHFEAKPSFASGVTISGGAFGQCVFSIVLQKLINKYGWQGAMLLFSGIVLSIVAFGALFREVEWDEEDYDEEEEEEEEGGEEDEEEEVAAAATAATIMGAVENGNEAATVIPIPSEQIGTTTETTNVAVTNKQPEDATAPVSSSTPPPTHKPSITDDIVFFDQFTKQELLDQYSKSEICLPLAIREQLERESRQYRMDLEKEHDERDFPEQKLSSSTTQIEQTDEIDRAAEVPLIGERSNSCKSEQKPTVQN</sequence>
<dbReference type="SUPFAM" id="SSF103473">
    <property type="entry name" value="MFS general substrate transporter"/>
    <property type="match status" value="1"/>
</dbReference>
<feature type="compositionally biased region" description="Basic and acidic residues" evidence="1">
    <location>
        <begin position="456"/>
        <end position="471"/>
    </location>
</feature>
<dbReference type="PANTHER" id="PTHR11360:SF284">
    <property type="entry name" value="EG:103B4.3 PROTEIN-RELATED"/>
    <property type="match status" value="1"/>
</dbReference>
<comment type="caution">
    <text evidence="3">The sequence shown here is derived from an EMBL/GenBank/DDBJ whole genome shotgun (WGS) entry which is preliminary data.</text>
</comment>
<dbReference type="Pfam" id="PF07690">
    <property type="entry name" value="MFS_1"/>
    <property type="match status" value="1"/>
</dbReference>
<dbReference type="OrthoDB" id="410267at2759"/>
<organism evidence="3 4">
    <name type="scientific">Adineta ricciae</name>
    <name type="common">Rotifer</name>
    <dbReference type="NCBI Taxonomy" id="249248"/>
    <lineage>
        <taxon>Eukaryota</taxon>
        <taxon>Metazoa</taxon>
        <taxon>Spiralia</taxon>
        <taxon>Gnathifera</taxon>
        <taxon>Rotifera</taxon>
        <taxon>Eurotatoria</taxon>
        <taxon>Bdelloidea</taxon>
        <taxon>Adinetida</taxon>
        <taxon>Adinetidae</taxon>
        <taxon>Adineta</taxon>
    </lineage>
</organism>
<accession>A0A813RMF7</accession>
<evidence type="ECO:0000313" key="4">
    <source>
        <dbReference type="Proteomes" id="UP000663852"/>
    </source>
</evidence>
<reference evidence="3" key="1">
    <citation type="submission" date="2021-02" db="EMBL/GenBank/DDBJ databases">
        <authorList>
            <person name="Nowell W R."/>
        </authorList>
    </citation>
    <scope>NUCLEOTIDE SEQUENCE</scope>
</reference>
<keyword evidence="2" id="KW-0472">Membrane</keyword>
<name>A0A813RMF7_ADIRI</name>
<feature type="region of interest" description="Disordered" evidence="1">
    <location>
        <begin position="1"/>
        <end position="99"/>
    </location>
</feature>
<dbReference type="EMBL" id="CAJNOJ010000010">
    <property type="protein sequence ID" value="CAF0783103.1"/>
    <property type="molecule type" value="Genomic_DNA"/>
</dbReference>
<feature type="region of interest" description="Disordered" evidence="1">
    <location>
        <begin position="325"/>
        <end position="347"/>
    </location>
</feature>
<gene>
    <name evidence="3" type="ORF">EDS130_LOCUS3942</name>
</gene>
<evidence type="ECO:0000256" key="2">
    <source>
        <dbReference type="SAM" id="Phobius"/>
    </source>
</evidence>
<dbReference type="Proteomes" id="UP000663852">
    <property type="component" value="Unassembled WGS sequence"/>
</dbReference>
<feature type="compositionally biased region" description="Basic and acidic residues" evidence="1">
    <location>
        <begin position="1"/>
        <end position="22"/>
    </location>
</feature>
<feature type="region of interest" description="Disordered" evidence="1">
    <location>
        <begin position="392"/>
        <end position="414"/>
    </location>
</feature>
<dbReference type="GO" id="GO:0008028">
    <property type="term" value="F:monocarboxylic acid transmembrane transporter activity"/>
    <property type="evidence" value="ECO:0007669"/>
    <property type="project" value="TreeGrafter"/>
</dbReference>
<feature type="compositionally biased region" description="Polar residues" evidence="1">
    <location>
        <begin position="473"/>
        <end position="482"/>
    </location>
</feature>
<dbReference type="InterPro" id="IPR050327">
    <property type="entry name" value="Proton-linked_MCT"/>
</dbReference>
<feature type="region of interest" description="Disordered" evidence="1">
    <location>
        <begin position="456"/>
        <end position="513"/>
    </location>
</feature>
<feature type="transmembrane region" description="Helical" evidence="2">
    <location>
        <begin position="236"/>
        <end position="258"/>
    </location>
</feature>
<feature type="transmembrane region" description="Helical" evidence="2">
    <location>
        <begin position="180"/>
        <end position="201"/>
    </location>
</feature>
<keyword evidence="2" id="KW-1133">Transmembrane helix</keyword>
<keyword evidence="2" id="KW-0812">Transmembrane</keyword>
<protein>
    <submittedName>
        <fullName evidence="3">Uncharacterized protein</fullName>
    </submittedName>
</protein>
<feature type="compositionally biased region" description="Basic and acidic residues" evidence="1">
    <location>
        <begin position="63"/>
        <end position="79"/>
    </location>
</feature>
<feature type="transmembrane region" description="Helical" evidence="2">
    <location>
        <begin position="270"/>
        <end position="291"/>
    </location>
</feature>
<proteinExistence type="predicted"/>